<keyword evidence="2" id="KW-0812">Transmembrane</keyword>
<evidence type="ECO:0000259" key="3">
    <source>
        <dbReference type="Pfam" id="PF13559"/>
    </source>
</evidence>
<feature type="region of interest" description="Disordered" evidence="1">
    <location>
        <begin position="224"/>
        <end position="248"/>
    </location>
</feature>
<feature type="transmembrane region" description="Helical" evidence="2">
    <location>
        <begin position="68"/>
        <end position="89"/>
    </location>
</feature>
<evidence type="ECO:0000256" key="2">
    <source>
        <dbReference type="SAM" id="Phobius"/>
    </source>
</evidence>
<keyword evidence="5" id="KW-1185">Reference proteome</keyword>
<protein>
    <recommendedName>
        <fullName evidence="3">Protein-glutamine gamma-glutamyltransferase-like C-terminal domain-containing protein</fullName>
    </recommendedName>
</protein>
<proteinExistence type="predicted"/>
<feature type="compositionally biased region" description="Basic and acidic residues" evidence="1">
    <location>
        <begin position="224"/>
        <end position="234"/>
    </location>
</feature>
<accession>A0ABQ2I7S1</accession>
<dbReference type="InterPro" id="IPR025403">
    <property type="entry name" value="TgpA-like_C"/>
</dbReference>
<dbReference type="Pfam" id="PF13559">
    <property type="entry name" value="DUF4129"/>
    <property type="match status" value="1"/>
</dbReference>
<organism evidence="4 5">
    <name type="scientific">Terrabacter tumescens</name>
    <dbReference type="NCBI Taxonomy" id="60443"/>
    <lineage>
        <taxon>Bacteria</taxon>
        <taxon>Bacillati</taxon>
        <taxon>Actinomycetota</taxon>
        <taxon>Actinomycetes</taxon>
        <taxon>Micrococcales</taxon>
        <taxon>Intrasporangiaceae</taxon>
        <taxon>Terrabacter</taxon>
    </lineage>
</organism>
<evidence type="ECO:0000256" key="1">
    <source>
        <dbReference type="SAM" id="MobiDB-lite"/>
    </source>
</evidence>
<keyword evidence="2" id="KW-0472">Membrane</keyword>
<gene>
    <name evidence="4" type="ORF">GCM10009721_32890</name>
</gene>
<keyword evidence="2" id="KW-1133">Transmembrane helix</keyword>
<evidence type="ECO:0000313" key="4">
    <source>
        <dbReference type="EMBL" id="GGN03070.1"/>
    </source>
</evidence>
<dbReference type="Proteomes" id="UP000623461">
    <property type="component" value="Unassembled WGS sequence"/>
</dbReference>
<name>A0ABQ2I7S1_9MICO</name>
<reference evidence="5" key="1">
    <citation type="journal article" date="2019" name="Int. J. Syst. Evol. Microbiol.">
        <title>The Global Catalogue of Microorganisms (GCM) 10K type strain sequencing project: providing services to taxonomists for standard genome sequencing and annotation.</title>
        <authorList>
            <consortium name="The Broad Institute Genomics Platform"/>
            <consortium name="The Broad Institute Genome Sequencing Center for Infectious Disease"/>
            <person name="Wu L."/>
            <person name="Ma J."/>
        </authorList>
    </citation>
    <scope>NUCLEOTIDE SEQUENCE [LARGE SCALE GENOMIC DNA]</scope>
    <source>
        <strain evidence="5">JCM 1365</strain>
    </source>
</reference>
<evidence type="ECO:0000313" key="5">
    <source>
        <dbReference type="Proteomes" id="UP000623461"/>
    </source>
</evidence>
<comment type="caution">
    <text evidence="4">The sequence shown here is derived from an EMBL/GenBank/DDBJ whole genome shotgun (WGS) entry which is preliminary data.</text>
</comment>
<feature type="domain" description="Protein-glutamine gamma-glutamyltransferase-like C-terminal" evidence="3">
    <location>
        <begin position="142"/>
        <end position="211"/>
    </location>
</feature>
<sequence length="248" mass="26791">MQLTFAGAAVVMAALVVAALGRPLSLLSRPTDTQTFTPLPTVTSTPSSLTLPATTYTTNPAPYDPSPVLITLVQLILVATGLLVAFALVQLVRSLLRRRPHLELHEEPDFAIPVVPGELLEAARERLRDLESGEPRNAIVAAWLGLETSAAATGLPRLPAETSSEYTERVIGVWPVDSERLGDLAALYREARFSVHELGEGHRDRAVTDLRVLIADLERVASRQAAERAQREAEQQAAASSSPGRERP</sequence>
<dbReference type="EMBL" id="BMNZ01000006">
    <property type="protein sequence ID" value="GGN03070.1"/>
    <property type="molecule type" value="Genomic_DNA"/>
</dbReference>